<sequence length="80" mass="8715">DFYSPVFTVSLLLAPRVPLCLPYCSPPRVPLCLLCCSPLGFLSCGVFSVFLKPPPSSRDGAHLYGTRTDIGVHITFVDDE</sequence>
<keyword evidence="2" id="KW-1185">Reference proteome</keyword>
<protein>
    <submittedName>
        <fullName evidence="1">Uncharacterized protein</fullName>
    </submittedName>
</protein>
<proteinExistence type="predicted"/>
<gene>
    <name evidence="1" type="ORF">GDO78_018873</name>
</gene>
<dbReference type="AlphaFoldDB" id="A0A8J6BLF7"/>
<evidence type="ECO:0000313" key="2">
    <source>
        <dbReference type="Proteomes" id="UP000770717"/>
    </source>
</evidence>
<dbReference type="EMBL" id="WNTK01003442">
    <property type="protein sequence ID" value="KAG9465123.1"/>
    <property type="molecule type" value="Genomic_DNA"/>
</dbReference>
<name>A0A8J6BLF7_ELECQ</name>
<evidence type="ECO:0000313" key="1">
    <source>
        <dbReference type="EMBL" id="KAG9465123.1"/>
    </source>
</evidence>
<organism evidence="1 2">
    <name type="scientific">Eleutherodactylus coqui</name>
    <name type="common">Puerto Rican coqui</name>
    <dbReference type="NCBI Taxonomy" id="57060"/>
    <lineage>
        <taxon>Eukaryota</taxon>
        <taxon>Metazoa</taxon>
        <taxon>Chordata</taxon>
        <taxon>Craniata</taxon>
        <taxon>Vertebrata</taxon>
        <taxon>Euteleostomi</taxon>
        <taxon>Amphibia</taxon>
        <taxon>Batrachia</taxon>
        <taxon>Anura</taxon>
        <taxon>Neobatrachia</taxon>
        <taxon>Hyloidea</taxon>
        <taxon>Eleutherodactylidae</taxon>
        <taxon>Eleutherodactylinae</taxon>
        <taxon>Eleutherodactylus</taxon>
        <taxon>Eleutherodactylus</taxon>
    </lineage>
</organism>
<dbReference type="Proteomes" id="UP000770717">
    <property type="component" value="Unassembled WGS sequence"/>
</dbReference>
<accession>A0A8J6BLF7</accession>
<comment type="caution">
    <text evidence="1">The sequence shown here is derived from an EMBL/GenBank/DDBJ whole genome shotgun (WGS) entry which is preliminary data.</text>
</comment>
<feature type="non-terminal residue" evidence="1">
    <location>
        <position position="80"/>
    </location>
</feature>
<reference evidence="1" key="1">
    <citation type="thesis" date="2020" institute="ProQuest LLC" country="789 East Eisenhower Parkway, Ann Arbor, MI, USA">
        <title>Comparative Genomics and Chromosome Evolution.</title>
        <authorList>
            <person name="Mudd A.B."/>
        </authorList>
    </citation>
    <scope>NUCLEOTIDE SEQUENCE</scope>
    <source>
        <strain evidence="1">HN-11 Male</strain>
        <tissue evidence="1">Kidney and liver</tissue>
    </source>
</reference>